<name>A0A328BB89_9BACT</name>
<sequence length="550" mass="56188">MKHFFSVGGWWMLLVLLSSAVYGQAPQWQNVTSFGSAYTTSTATDASGNIYLTGAFQNTVTFGATTLTSVGQSDIFVAKWSPATGRFLWAKRAGGSAGEQAVSLAVSGGNVYIGGIFDSRSVSFDNVTIANGGNFATTDLFVAKLTDTGSSADFVWAVRAGGNDYDSMSCLVAAGSTLYLATNQHSPAATYGGITVAATGTDAVVAKLTDAGTSVSFVWAQPTGGTSLYVYALALQGSDLYLGGNFTGPTTLGGFPLPNTNIAVTPYVAKLTDQGSSGTFRWVLAGDGGGSVAALAVSGTSVYLAGSMSSSFRLGLGSVSLTNANASTQDAFFAKLTDTGSAPTAVWGQRAGGISHEYVKTLVVRGPAVYATGNFDGLRSTFGSTTLVNTDQVNGLTEDLFVTKLLDAGSTGSFAWTKQAGGSSSDGAYGLALSGGLLYLTGGLSQGGSFDGTTLTGQTSFLAALADPTLATKPLTTSPLAIYPNPARDEVRVRVPTHAGPVTLMDATGRRLRLVTPLPGQADVRVPLQGLPAGVYVLRAGAATGRLVKQ</sequence>
<comment type="caution">
    <text evidence="1">The sequence shown here is derived from an EMBL/GenBank/DDBJ whole genome shotgun (WGS) entry which is preliminary data.</text>
</comment>
<proteinExistence type="predicted"/>
<protein>
    <recommendedName>
        <fullName evidence="3">Secretion system C-terminal sorting domain-containing protein</fullName>
    </recommendedName>
</protein>
<keyword evidence="2" id="KW-1185">Reference proteome</keyword>
<evidence type="ECO:0008006" key="3">
    <source>
        <dbReference type="Google" id="ProtNLM"/>
    </source>
</evidence>
<evidence type="ECO:0000313" key="1">
    <source>
        <dbReference type="EMBL" id="RAK64049.1"/>
    </source>
</evidence>
<gene>
    <name evidence="1" type="ORF">DLM85_19080</name>
</gene>
<dbReference type="InterPro" id="IPR026444">
    <property type="entry name" value="Secre_tail"/>
</dbReference>
<accession>A0A328BB89</accession>
<dbReference type="Proteomes" id="UP000248553">
    <property type="component" value="Unassembled WGS sequence"/>
</dbReference>
<dbReference type="RefSeq" id="WP_111479770.1">
    <property type="nucleotide sequence ID" value="NZ_QHKM01000007.1"/>
</dbReference>
<evidence type="ECO:0000313" key="2">
    <source>
        <dbReference type="Proteomes" id="UP000248553"/>
    </source>
</evidence>
<dbReference type="NCBIfam" id="TIGR04183">
    <property type="entry name" value="Por_Secre_tail"/>
    <property type="match status" value="1"/>
</dbReference>
<reference evidence="2" key="1">
    <citation type="submission" date="2018-05" db="EMBL/GenBank/DDBJ databases">
        <authorList>
            <person name="Nie L."/>
        </authorList>
    </citation>
    <scope>NUCLEOTIDE SEQUENCE [LARGE SCALE GENOMIC DNA]</scope>
    <source>
        <strain evidence="2">NL</strain>
    </source>
</reference>
<dbReference type="OrthoDB" id="870410at2"/>
<dbReference type="EMBL" id="QHKM01000007">
    <property type="protein sequence ID" value="RAK64049.1"/>
    <property type="molecule type" value="Genomic_DNA"/>
</dbReference>
<dbReference type="AlphaFoldDB" id="A0A328BB89"/>
<organism evidence="1 2">
    <name type="scientific">Hymenobacter edaphi</name>
    <dbReference type="NCBI Taxonomy" id="2211146"/>
    <lineage>
        <taxon>Bacteria</taxon>
        <taxon>Pseudomonadati</taxon>
        <taxon>Bacteroidota</taxon>
        <taxon>Cytophagia</taxon>
        <taxon>Cytophagales</taxon>
        <taxon>Hymenobacteraceae</taxon>
        <taxon>Hymenobacter</taxon>
    </lineage>
</organism>